<gene>
    <name evidence="3" type="ORF">H8B15_05250</name>
</gene>
<dbReference type="NCBIfam" id="NF046085">
    <property type="entry name" value="XrtY_assoc_Gly1"/>
    <property type="match status" value="1"/>
</dbReference>
<dbReference type="PANTHER" id="PTHR45947">
    <property type="entry name" value="SULFOQUINOVOSYL TRANSFERASE SQD2"/>
    <property type="match status" value="1"/>
</dbReference>
<feature type="domain" description="Glycosyl transferase family 1" evidence="1">
    <location>
        <begin position="196"/>
        <end position="349"/>
    </location>
</feature>
<dbReference type="Pfam" id="PF13579">
    <property type="entry name" value="Glyco_trans_4_4"/>
    <property type="match status" value="1"/>
</dbReference>
<evidence type="ECO:0000313" key="3">
    <source>
        <dbReference type="EMBL" id="MBC6610314.1"/>
    </source>
</evidence>
<proteinExistence type="predicted"/>
<dbReference type="Proteomes" id="UP000622017">
    <property type="component" value="Unassembled WGS sequence"/>
</dbReference>
<dbReference type="SUPFAM" id="SSF53756">
    <property type="entry name" value="UDP-Glycosyltransferase/glycogen phosphorylase"/>
    <property type="match status" value="1"/>
</dbReference>
<accession>A0ABR7MGV2</accession>
<sequence length="377" mass="41801">MNILFVVPSYKPAYTYGGPIVVIALLAEALVRLGHTVTVYTTTANGKEELDVPVGKPVNVDGVQVYYFKRVTGDHTHASPALWQHLYKNVRAFDVVHMHSWWNLLIIGAAWVCRLRGVTPVLSPHGMFSNYILDTNNAGKKKWLHRLLGKRLLQGTFLHVSTDMEWQESHRVISNWPGAIIPNPVTLAQQEHPRKQPSSELVIGFLSRLDPKKGLDVLLRALSNVTFPFRLRVAGDGDPAYVQSLKDLASSLGIAERVEWVGWKKGEDKFAYLAGVDLFALTSHSENFAIVVIEALAVGTPVMVSDQVGLHSFVAEHQYGWVTPMDLPTISRTLTTIAHDTTARARITATAPAAIRAAYDDAHLAQQYVDLYQKVAL</sequence>
<dbReference type="InterPro" id="IPR001296">
    <property type="entry name" value="Glyco_trans_1"/>
</dbReference>
<dbReference type="Pfam" id="PF00534">
    <property type="entry name" value="Glycos_transf_1"/>
    <property type="match status" value="1"/>
</dbReference>
<keyword evidence="4" id="KW-1185">Reference proteome</keyword>
<dbReference type="PANTHER" id="PTHR45947:SF3">
    <property type="entry name" value="SULFOQUINOVOSYL TRANSFERASE SQD2"/>
    <property type="match status" value="1"/>
</dbReference>
<name>A0ABR7MGV2_9BACT</name>
<evidence type="ECO:0000313" key="4">
    <source>
        <dbReference type="Proteomes" id="UP000622017"/>
    </source>
</evidence>
<dbReference type="RefSeq" id="WP_187318621.1">
    <property type="nucleotide sequence ID" value="NZ_JACSCY010000003.1"/>
</dbReference>
<dbReference type="InterPro" id="IPR050194">
    <property type="entry name" value="Glycosyltransferase_grp1"/>
</dbReference>
<comment type="caution">
    <text evidence="3">The sequence shown here is derived from an EMBL/GenBank/DDBJ whole genome shotgun (WGS) entry which is preliminary data.</text>
</comment>
<feature type="domain" description="Glycosyltransferase subfamily 4-like N-terminal" evidence="2">
    <location>
        <begin position="17"/>
        <end position="166"/>
    </location>
</feature>
<organism evidence="3 4">
    <name type="scientific">Hymenobacter citatus</name>
    <dbReference type="NCBI Taxonomy" id="2763506"/>
    <lineage>
        <taxon>Bacteria</taxon>
        <taxon>Pseudomonadati</taxon>
        <taxon>Bacteroidota</taxon>
        <taxon>Cytophagia</taxon>
        <taxon>Cytophagales</taxon>
        <taxon>Hymenobacteraceae</taxon>
        <taxon>Hymenobacter</taxon>
    </lineage>
</organism>
<protein>
    <submittedName>
        <fullName evidence="3">Glycosyltransferase</fullName>
    </submittedName>
</protein>
<evidence type="ECO:0000259" key="2">
    <source>
        <dbReference type="Pfam" id="PF13579"/>
    </source>
</evidence>
<reference evidence="3 4" key="1">
    <citation type="submission" date="2020-08" db="EMBL/GenBank/DDBJ databases">
        <title>Hymenobacter sp.</title>
        <authorList>
            <person name="Kim M.K."/>
        </authorList>
    </citation>
    <scope>NUCLEOTIDE SEQUENCE [LARGE SCALE GENOMIC DNA]</scope>
    <source>
        <strain evidence="3 4">BT507</strain>
    </source>
</reference>
<evidence type="ECO:0000259" key="1">
    <source>
        <dbReference type="Pfam" id="PF00534"/>
    </source>
</evidence>
<dbReference type="EMBL" id="JACSCY010000003">
    <property type="protein sequence ID" value="MBC6610314.1"/>
    <property type="molecule type" value="Genomic_DNA"/>
</dbReference>
<dbReference type="InterPro" id="IPR028098">
    <property type="entry name" value="Glyco_trans_4-like_N"/>
</dbReference>
<dbReference type="Gene3D" id="3.40.50.2000">
    <property type="entry name" value="Glycogen Phosphorylase B"/>
    <property type="match status" value="2"/>
</dbReference>